<dbReference type="Gene3D" id="1.25.40.500">
    <property type="entry name" value="TFIID subunit TAF5, NTD2 domain"/>
    <property type="match status" value="1"/>
</dbReference>
<keyword evidence="11" id="KW-1185">Reference proteome</keyword>
<evidence type="ECO:0000256" key="4">
    <source>
        <dbReference type="ARBA" id="ARBA00022737"/>
    </source>
</evidence>
<dbReference type="SMART" id="SM00320">
    <property type="entry name" value="WD40"/>
    <property type="match status" value="5"/>
</dbReference>
<dbReference type="Pfam" id="PF04494">
    <property type="entry name" value="TFIID_NTD2"/>
    <property type="match status" value="1"/>
</dbReference>
<evidence type="ECO:0000256" key="5">
    <source>
        <dbReference type="ARBA" id="ARBA00023015"/>
    </source>
</evidence>
<keyword evidence="5" id="KW-0805">Transcription regulation</keyword>
<evidence type="ECO:0000256" key="7">
    <source>
        <dbReference type="ARBA" id="ARBA00023242"/>
    </source>
</evidence>
<protein>
    <submittedName>
        <fullName evidence="10">TAF5</fullName>
    </submittedName>
</protein>
<dbReference type="GO" id="GO:0005669">
    <property type="term" value="C:transcription factor TFIID complex"/>
    <property type="evidence" value="ECO:0007669"/>
    <property type="project" value="TreeGrafter"/>
</dbReference>
<dbReference type="PANTHER" id="PTHR19879">
    <property type="entry name" value="TRANSCRIPTION INITIATION FACTOR TFIID"/>
    <property type="match status" value="1"/>
</dbReference>
<dbReference type="Pfam" id="PF00400">
    <property type="entry name" value="WD40"/>
    <property type="match status" value="4"/>
</dbReference>
<keyword evidence="3" id="KW-0853">WD repeat</keyword>
<dbReference type="InterPro" id="IPR001680">
    <property type="entry name" value="WD40_rpt"/>
</dbReference>
<dbReference type="CDD" id="cd00200">
    <property type="entry name" value="WD40"/>
    <property type="match status" value="1"/>
</dbReference>
<dbReference type="AlphaFoldDB" id="A0A7R8D042"/>
<dbReference type="EMBL" id="HG994585">
    <property type="protein sequence ID" value="CAF2980136.1"/>
    <property type="molecule type" value="Genomic_DNA"/>
</dbReference>
<feature type="region of interest" description="Disordered" evidence="8">
    <location>
        <begin position="534"/>
        <end position="566"/>
    </location>
</feature>
<dbReference type="GO" id="GO:0016251">
    <property type="term" value="F:RNA polymerase II general transcription initiation factor activity"/>
    <property type="evidence" value="ECO:0007669"/>
    <property type="project" value="TreeGrafter"/>
</dbReference>
<evidence type="ECO:0000256" key="8">
    <source>
        <dbReference type="SAM" id="MobiDB-lite"/>
    </source>
</evidence>
<dbReference type="PANTHER" id="PTHR19879:SF1">
    <property type="entry name" value="CANNONBALL-RELATED"/>
    <property type="match status" value="1"/>
</dbReference>
<dbReference type="InterPro" id="IPR020472">
    <property type="entry name" value="WD40_PAC1"/>
</dbReference>
<feature type="domain" description="TFIID subunit TAF5 NTD2" evidence="9">
    <location>
        <begin position="78"/>
        <end position="207"/>
    </location>
</feature>
<dbReference type="CDD" id="cd08044">
    <property type="entry name" value="TAF5_NTD2"/>
    <property type="match status" value="1"/>
</dbReference>
<evidence type="ECO:0000313" key="11">
    <source>
        <dbReference type="Proteomes" id="UP000675881"/>
    </source>
</evidence>
<sequence length="606" mass="67421">MKGVMSLKSRSGVLSSSTPTPEVVESAILRYQAKRRLSPASPVVWKQSLDELALSEMLLGEASDNEAPLFSPFPAQPDPVTSETQYGKFKAWISESPEALKPELAQLLYPMFTHLYLDLISSGQHPSSSKFLRRHQSTFLGNAEFNAFIRLLSSINSPRDLSLNDHVNAFRSSKYTVTLSTQTYNYLIKYVHQGKSSLLLRLLQSKIDLKLADPLAACSRPEALQRIRSEMNRDLLQQSINDKNTTNNDIQRLKEIIQSVRSGPSPLPSTCLYRINNVPSPLASAELSYDSSLMALGSENSSIYLYNLLPSTTRVKREDNHARIKLSCDFFGDNEDDVRSGGESKERTVPELLLGHSEDTSMRLWETSTGANKVVYSGHSYPVWCVDVDRLGYNIVTGSMDRTAKLWNTEYTFPIRIYAGHEKDVDCIAFHPNCNYFATGSVDKSIRLWSHADAKMVRVLTGHKSGVYSLAFSPDGKYLASGGEDRRIRIWDLASSRQLKELKGHTDTVYSLVWSTNSSHLSSGGLDGVLRIWDMNNPSPQNSSTSSSSSEESGTPTTSSSSKNISCSPVPELIGTYKTNCSNILDLRYSHHNTLLVTAIMEEPKT</sequence>
<dbReference type="PROSITE" id="PS00678">
    <property type="entry name" value="WD_REPEATS_1"/>
    <property type="match status" value="3"/>
</dbReference>
<accession>A0A7R8D042</accession>
<dbReference type="OrthoDB" id="10266330at2759"/>
<evidence type="ECO:0000256" key="6">
    <source>
        <dbReference type="ARBA" id="ARBA00023163"/>
    </source>
</evidence>
<dbReference type="PROSITE" id="PS50082">
    <property type="entry name" value="WD_REPEATS_2"/>
    <property type="match status" value="4"/>
</dbReference>
<dbReference type="InterPro" id="IPR007582">
    <property type="entry name" value="TFIID_NTD2"/>
</dbReference>
<reference evidence="10" key="1">
    <citation type="submission" date="2021-02" db="EMBL/GenBank/DDBJ databases">
        <authorList>
            <person name="Bekaert M."/>
        </authorList>
    </citation>
    <scope>NUCLEOTIDE SEQUENCE</scope>
    <source>
        <strain evidence="10">IoA-00</strain>
    </source>
</reference>
<dbReference type="InterPro" id="IPR015943">
    <property type="entry name" value="WD40/YVTN_repeat-like_dom_sf"/>
</dbReference>
<evidence type="ECO:0000313" key="10">
    <source>
        <dbReference type="EMBL" id="CAF2980136.1"/>
    </source>
</evidence>
<dbReference type="Proteomes" id="UP000675881">
    <property type="component" value="Chromosome 6"/>
</dbReference>
<organism evidence="10 11">
    <name type="scientific">Lepeophtheirus salmonis</name>
    <name type="common">Salmon louse</name>
    <name type="synonym">Caligus salmonis</name>
    <dbReference type="NCBI Taxonomy" id="72036"/>
    <lineage>
        <taxon>Eukaryota</taxon>
        <taxon>Metazoa</taxon>
        <taxon>Ecdysozoa</taxon>
        <taxon>Arthropoda</taxon>
        <taxon>Crustacea</taxon>
        <taxon>Multicrustacea</taxon>
        <taxon>Hexanauplia</taxon>
        <taxon>Copepoda</taxon>
        <taxon>Siphonostomatoida</taxon>
        <taxon>Caligidae</taxon>
        <taxon>Lepeophtheirus</taxon>
    </lineage>
</organism>
<feature type="compositionally biased region" description="Low complexity" evidence="8">
    <location>
        <begin position="536"/>
        <end position="566"/>
    </location>
</feature>
<comment type="subcellular location">
    <subcellularLocation>
        <location evidence="1">Nucleus</location>
    </subcellularLocation>
</comment>
<dbReference type="GO" id="GO:0006367">
    <property type="term" value="P:transcription initiation at RNA polymerase II promoter"/>
    <property type="evidence" value="ECO:0007669"/>
    <property type="project" value="TreeGrafter"/>
</dbReference>
<dbReference type="InterPro" id="IPR037264">
    <property type="entry name" value="TFIID_NTD2_sf"/>
</dbReference>
<evidence type="ECO:0000256" key="2">
    <source>
        <dbReference type="ARBA" id="ARBA00009435"/>
    </source>
</evidence>
<keyword evidence="7" id="KW-0539">Nucleus</keyword>
<dbReference type="PROSITE" id="PS50294">
    <property type="entry name" value="WD_REPEATS_REGION"/>
    <property type="match status" value="4"/>
</dbReference>
<dbReference type="SUPFAM" id="SSF50978">
    <property type="entry name" value="WD40 repeat-like"/>
    <property type="match status" value="1"/>
</dbReference>
<keyword evidence="6" id="KW-0804">Transcription</keyword>
<dbReference type="InterPro" id="IPR036322">
    <property type="entry name" value="WD40_repeat_dom_sf"/>
</dbReference>
<dbReference type="InterPro" id="IPR019775">
    <property type="entry name" value="WD40_repeat_CS"/>
</dbReference>
<gene>
    <name evidence="10" type="ORF">LSAA_11557</name>
</gene>
<dbReference type="PRINTS" id="PR00320">
    <property type="entry name" value="GPROTEINBRPT"/>
</dbReference>
<keyword evidence="4" id="KW-0677">Repeat</keyword>
<evidence type="ECO:0000259" key="9">
    <source>
        <dbReference type="Pfam" id="PF04494"/>
    </source>
</evidence>
<evidence type="ECO:0000256" key="1">
    <source>
        <dbReference type="ARBA" id="ARBA00004123"/>
    </source>
</evidence>
<proteinExistence type="inferred from homology"/>
<comment type="similarity">
    <text evidence="2">Belongs to the WD repeat TAF5 family.</text>
</comment>
<name>A0A7R8D042_LEPSM</name>
<dbReference type="SUPFAM" id="SSF160897">
    <property type="entry name" value="Taf5 N-terminal domain-like"/>
    <property type="match status" value="1"/>
</dbReference>
<dbReference type="Gene3D" id="2.130.10.10">
    <property type="entry name" value="YVTN repeat-like/Quinoprotein amine dehydrogenase"/>
    <property type="match status" value="2"/>
</dbReference>
<evidence type="ECO:0000256" key="3">
    <source>
        <dbReference type="ARBA" id="ARBA00022574"/>
    </source>
</evidence>